<feature type="binding site" evidence="14">
    <location>
        <position position="75"/>
    </location>
    <ligand>
        <name>5-hydroxyisourate</name>
        <dbReference type="ChEBI" id="CHEBI:18072"/>
    </ligand>
</feature>
<feature type="binding site" evidence="14">
    <location>
        <position position="246"/>
    </location>
    <ligand>
        <name>5-hydroxyisourate</name>
        <dbReference type="ChEBI" id="CHEBI:18072"/>
    </ligand>
</feature>
<keyword evidence="9 12" id="KW-0576">Peroxisome</keyword>
<comment type="pathway">
    <text evidence="3 12">Purine metabolism; urate degradation; (S)-allantoin from urate: step 1/3.</text>
</comment>
<evidence type="ECO:0000313" key="16">
    <source>
        <dbReference type="EMBL" id="NBJ63337.1"/>
    </source>
</evidence>
<dbReference type="UniPathway" id="UPA00394">
    <property type="reaction ID" value="UER00650"/>
</dbReference>
<dbReference type="PIRSF" id="PIRSF000241">
    <property type="entry name" value="Urate_oxidase"/>
    <property type="match status" value="1"/>
</dbReference>
<dbReference type="GO" id="GO:0019628">
    <property type="term" value="P:urate catabolic process"/>
    <property type="evidence" value="ECO:0007669"/>
    <property type="project" value="UniProtKB-UniPathway"/>
</dbReference>
<dbReference type="PRINTS" id="PR00093">
    <property type="entry name" value="URICASE"/>
</dbReference>
<evidence type="ECO:0000256" key="12">
    <source>
        <dbReference type="PIRNR" id="PIRNR000241"/>
    </source>
</evidence>
<dbReference type="PANTHER" id="PTHR42874:SF1">
    <property type="entry name" value="URICASE"/>
    <property type="match status" value="1"/>
</dbReference>
<comment type="catalytic activity">
    <reaction evidence="11 12 15">
        <text>urate + O2 + H2O = 5-hydroxyisourate + H2O2</text>
        <dbReference type="Rhea" id="RHEA:21368"/>
        <dbReference type="ChEBI" id="CHEBI:15377"/>
        <dbReference type="ChEBI" id="CHEBI:15379"/>
        <dbReference type="ChEBI" id="CHEBI:16240"/>
        <dbReference type="ChEBI" id="CHEBI:17775"/>
        <dbReference type="ChEBI" id="CHEBI:18072"/>
        <dbReference type="EC" id="1.7.3.3"/>
    </reaction>
</comment>
<feature type="binding site" evidence="14">
    <location>
        <position position="198"/>
    </location>
    <ligand>
        <name>5-hydroxyisourate</name>
        <dbReference type="ChEBI" id="CHEBI:18072"/>
    </ligand>
</feature>
<dbReference type="SUPFAM" id="SSF55620">
    <property type="entry name" value="Tetrahydrobiopterin biosynthesis enzymes-like"/>
    <property type="match status" value="2"/>
</dbReference>
<feature type="binding site" evidence="14">
    <location>
        <position position="181"/>
    </location>
    <ligand>
        <name>urate</name>
        <dbReference type="ChEBI" id="CHEBI:17775"/>
    </ligand>
</feature>
<protein>
    <recommendedName>
        <fullName evidence="6 12">Uricase</fullName>
        <ecNumber evidence="5 12">1.7.3.3</ecNumber>
    </recommendedName>
    <alternativeName>
        <fullName evidence="10 12">Urate oxidase</fullName>
    </alternativeName>
</protein>
<feature type="binding site" evidence="14">
    <location>
        <position position="75"/>
    </location>
    <ligand>
        <name>urate</name>
        <dbReference type="ChEBI" id="CHEBI:17775"/>
    </ligand>
</feature>
<feature type="binding site" evidence="14">
    <location>
        <position position="273"/>
    </location>
    <ligand>
        <name>O2</name>
        <dbReference type="ChEBI" id="CHEBI:15379"/>
    </ligand>
</feature>
<dbReference type="GO" id="GO:0006145">
    <property type="term" value="P:purine nucleobase catabolic process"/>
    <property type="evidence" value="ECO:0007669"/>
    <property type="project" value="TreeGrafter"/>
</dbReference>
<accession>A0A6B2EK31</accession>
<evidence type="ECO:0000256" key="9">
    <source>
        <dbReference type="ARBA" id="ARBA00023140"/>
    </source>
</evidence>
<dbReference type="Pfam" id="PF01014">
    <property type="entry name" value="Uricase"/>
    <property type="match status" value="2"/>
</dbReference>
<sequence>MMSRKLRNDANLNTSEVGEYIISDYGYGKDNVKLLHVVRNGPVHTIKELEVCSHLKLYDKKDYLYGDNSDIVATDSQKNTIYLLAKKNGVKSPEDFALLLCAHFLGKYSHVKEVSVQVMEYPWKRIGSGDGPFKTLHNHAFIFSPTSTRYCTVTHARTDPAPTVISGIKDLRVLKTTQSSFVNFIDDEYRSLPDMKDRIFSTIVTSSWQYSSWKNLDFDKIHNRVMEIILKNFAGDADKGIMSPSVQNTLYLTEKEVLDVIPEISSIDMEMPNKHYFTVDLSKFPKVVQGDNEEVFLPVDKPSGIIYAQLDRRDVKSKL</sequence>
<feature type="binding site" evidence="14">
    <location>
        <position position="273"/>
    </location>
    <ligand>
        <name>5-hydroxyisourate</name>
        <dbReference type="ChEBI" id="CHEBI:18072"/>
    </ligand>
</feature>
<evidence type="ECO:0000256" key="11">
    <source>
        <dbReference type="ARBA" id="ARBA00048818"/>
    </source>
</evidence>
<organism evidence="16">
    <name type="scientific">Phlebotomus kandelakii</name>
    <dbReference type="NCBI Taxonomy" id="1109342"/>
    <lineage>
        <taxon>Eukaryota</taxon>
        <taxon>Metazoa</taxon>
        <taxon>Ecdysozoa</taxon>
        <taxon>Arthropoda</taxon>
        <taxon>Hexapoda</taxon>
        <taxon>Insecta</taxon>
        <taxon>Pterygota</taxon>
        <taxon>Neoptera</taxon>
        <taxon>Endopterygota</taxon>
        <taxon>Diptera</taxon>
        <taxon>Nematocera</taxon>
        <taxon>Psychodoidea</taxon>
        <taxon>Psychodidae</taxon>
        <taxon>Phlebotomus</taxon>
        <taxon>Larroussius</taxon>
    </lineage>
</organism>
<feature type="binding site" evidence="14">
    <location>
        <position position="246"/>
    </location>
    <ligand>
        <name>urate</name>
        <dbReference type="ChEBI" id="CHEBI:17775"/>
    </ligand>
</feature>
<feature type="binding site" evidence="14">
    <location>
        <position position="74"/>
    </location>
    <ligand>
        <name>5-hydroxyisourate</name>
        <dbReference type="ChEBI" id="CHEBI:18072"/>
    </ligand>
</feature>
<dbReference type="EMBL" id="GIFK01005634">
    <property type="protein sequence ID" value="NBJ63337.1"/>
    <property type="molecule type" value="Transcribed_RNA"/>
</dbReference>
<feature type="binding site" evidence="14">
    <location>
        <position position="247"/>
    </location>
    <ligand>
        <name>urate</name>
        <dbReference type="ChEBI" id="CHEBI:17775"/>
    </ligand>
</feature>
<dbReference type="Gene3D" id="3.10.270.10">
    <property type="entry name" value="Urate Oxidase"/>
    <property type="match status" value="1"/>
</dbReference>
<dbReference type="NCBIfam" id="TIGR03383">
    <property type="entry name" value="urate_oxi"/>
    <property type="match status" value="1"/>
</dbReference>
<feature type="binding site" evidence="14">
    <location>
        <position position="247"/>
    </location>
    <ligand>
        <name>5-hydroxyisourate</name>
        <dbReference type="ChEBI" id="CHEBI:18072"/>
    </ligand>
</feature>
<comment type="similarity">
    <text evidence="4 12 15">Belongs to the uricase family.</text>
</comment>
<feature type="active site" description="Charge relay system" evidence="13">
    <location>
        <position position="29"/>
    </location>
</feature>
<feature type="binding site" evidence="14">
    <location>
        <position position="198"/>
    </location>
    <ligand>
        <name>urate</name>
        <dbReference type="ChEBI" id="CHEBI:17775"/>
    </ligand>
</feature>
<evidence type="ECO:0000256" key="15">
    <source>
        <dbReference type="RuleBase" id="RU004455"/>
    </source>
</evidence>
<feature type="binding site" evidence="14">
    <location>
        <position position="74"/>
    </location>
    <ligand>
        <name>urate</name>
        <dbReference type="ChEBI" id="CHEBI:17775"/>
    </ligand>
</feature>
<evidence type="ECO:0000256" key="4">
    <source>
        <dbReference type="ARBA" id="ARBA00009760"/>
    </source>
</evidence>
<evidence type="ECO:0000256" key="3">
    <source>
        <dbReference type="ARBA" id="ARBA00004831"/>
    </source>
</evidence>
<dbReference type="GO" id="GO:0004846">
    <property type="term" value="F:urate oxidase activity"/>
    <property type="evidence" value="ECO:0007669"/>
    <property type="project" value="UniProtKB-EC"/>
</dbReference>
<keyword evidence="7 12" id="KW-0659">Purine metabolism</keyword>
<evidence type="ECO:0000256" key="13">
    <source>
        <dbReference type="PIRSR" id="PIRSR000241-1"/>
    </source>
</evidence>
<dbReference type="AlphaFoldDB" id="A0A6B2EK31"/>
<evidence type="ECO:0000256" key="10">
    <source>
        <dbReference type="ARBA" id="ARBA00031317"/>
    </source>
</evidence>
<evidence type="ECO:0000256" key="5">
    <source>
        <dbReference type="ARBA" id="ARBA00012598"/>
    </source>
</evidence>
<reference evidence="16" key="1">
    <citation type="submission" date="2019-10" db="EMBL/GenBank/DDBJ databases">
        <title>Short sand fly seasons in Tbilisi, Georgia, hinder development of host immunity to saliva of the visceral leishmaniasis vector Phlebotomus kandelakii.</title>
        <authorList>
            <person name="Oliveira F."/>
            <person name="Giorgobiani E."/>
            <person name="Guimaraes-Costa A.B."/>
            <person name="Abdeladhim M."/>
            <person name="Oristian J."/>
            <person name="Tskhvaradze L."/>
            <person name="Tsertsvadze N."/>
            <person name="Zakalashvili M."/>
            <person name="Valenzuela J.G."/>
            <person name="Kamhawi S."/>
        </authorList>
    </citation>
    <scope>NUCLEOTIDE SEQUENCE</scope>
    <source>
        <strain evidence="16">Wild-capture in Tbilisi</strain>
        <tissue evidence="16">Salivary glands</tissue>
    </source>
</reference>
<feature type="binding site" evidence="14">
    <location>
        <position position="74"/>
    </location>
    <ligand>
        <name>O2</name>
        <dbReference type="ChEBI" id="CHEBI:15379"/>
    </ligand>
</feature>
<feature type="active site" description="Charge relay system" evidence="13">
    <location>
        <position position="275"/>
    </location>
</feature>
<comment type="subcellular location">
    <subcellularLocation>
        <location evidence="2 12">Peroxisome</location>
    </subcellularLocation>
</comment>
<dbReference type="GO" id="GO:0005777">
    <property type="term" value="C:peroxisome"/>
    <property type="evidence" value="ECO:0007669"/>
    <property type="project" value="UniProtKB-SubCell"/>
</dbReference>
<evidence type="ECO:0000256" key="2">
    <source>
        <dbReference type="ARBA" id="ARBA00004275"/>
    </source>
</evidence>
<feature type="binding site" evidence="14">
    <location>
        <position position="273"/>
    </location>
    <ligand>
        <name>urate</name>
        <dbReference type="ChEBI" id="CHEBI:17775"/>
    </ligand>
</feature>
<comment type="function">
    <text evidence="1 12 15">Catalyzes the oxidation of uric acid to 5-hydroxyisourate, which is further processed to form (S)-allantoin.</text>
</comment>
<evidence type="ECO:0000256" key="14">
    <source>
        <dbReference type="PIRSR" id="PIRSR000241-2"/>
    </source>
</evidence>
<dbReference type="PANTHER" id="PTHR42874">
    <property type="entry name" value="URICASE"/>
    <property type="match status" value="1"/>
</dbReference>
<keyword evidence="8 12" id="KW-0560">Oxidoreductase</keyword>
<proteinExistence type="inferred from homology"/>
<evidence type="ECO:0000256" key="1">
    <source>
        <dbReference type="ARBA" id="ARBA00003860"/>
    </source>
</evidence>
<feature type="binding site" evidence="14">
    <location>
        <position position="181"/>
    </location>
    <ligand>
        <name>5-hydroxyisourate</name>
        <dbReference type="ChEBI" id="CHEBI:18072"/>
    </ligand>
</feature>
<evidence type="ECO:0000256" key="6">
    <source>
        <dbReference type="ARBA" id="ARBA00017098"/>
    </source>
</evidence>
<dbReference type="EC" id="1.7.3.3" evidence="5 12"/>
<dbReference type="FunFam" id="3.10.270.10:FF:000002">
    <property type="entry name" value="Uricase"/>
    <property type="match status" value="1"/>
</dbReference>
<name>A0A6B2EK31_9DIPT</name>
<feature type="active site" description="Charge relay system" evidence="13">
    <location>
        <position position="74"/>
    </location>
</feature>
<dbReference type="InterPro" id="IPR002042">
    <property type="entry name" value="Uricase"/>
</dbReference>
<evidence type="ECO:0000256" key="7">
    <source>
        <dbReference type="ARBA" id="ARBA00022631"/>
    </source>
</evidence>
<dbReference type="InterPro" id="IPR019842">
    <property type="entry name" value="Uricase_CS"/>
</dbReference>
<evidence type="ECO:0000256" key="8">
    <source>
        <dbReference type="ARBA" id="ARBA00023002"/>
    </source>
</evidence>
<dbReference type="PROSITE" id="PS00366">
    <property type="entry name" value="URICASE"/>
    <property type="match status" value="1"/>
</dbReference>